<dbReference type="EMBL" id="BMLB01000003">
    <property type="protein sequence ID" value="GGK67663.1"/>
    <property type="molecule type" value="Genomic_DNA"/>
</dbReference>
<name>A0ABQ2F724_9MICO</name>
<evidence type="ECO:0008006" key="3">
    <source>
        <dbReference type="Google" id="ProtNLM"/>
    </source>
</evidence>
<dbReference type="Gene3D" id="3.40.50.2000">
    <property type="entry name" value="Glycogen Phosphorylase B"/>
    <property type="match status" value="2"/>
</dbReference>
<accession>A0ABQ2F724</accession>
<gene>
    <name evidence="1" type="ORF">GCM10011509_15040</name>
</gene>
<dbReference type="Pfam" id="PF13692">
    <property type="entry name" value="Glyco_trans_1_4"/>
    <property type="match status" value="1"/>
</dbReference>
<protein>
    <recommendedName>
        <fullName evidence="3">D-inositol 3-phosphate glycosyltransferase</fullName>
    </recommendedName>
</protein>
<dbReference type="Proteomes" id="UP000662111">
    <property type="component" value="Unassembled WGS sequence"/>
</dbReference>
<comment type="caution">
    <text evidence="1">The sequence shown here is derived from an EMBL/GenBank/DDBJ whole genome shotgun (WGS) entry which is preliminary data.</text>
</comment>
<keyword evidence="2" id="KW-1185">Reference proteome</keyword>
<organism evidence="1 2">
    <name type="scientific">Ornithinimicrobium pekingense</name>
    <dbReference type="NCBI Taxonomy" id="384677"/>
    <lineage>
        <taxon>Bacteria</taxon>
        <taxon>Bacillati</taxon>
        <taxon>Actinomycetota</taxon>
        <taxon>Actinomycetes</taxon>
        <taxon>Micrococcales</taxon>
        <taxon>Ornithinimicrobiaceae</taxon>
        <taxon>Ornithinimicrobium</taxon>
    </lineage>
</organism>
<sequence length="447" mass="49129">MPSSVPAHVLFVAWGFPPARGGGVYRALAISRAFAEAGAEVTVLTAQREAFERYTAVDEALESHVHPDVRVHRIPFTWPAREPDPAQWPLARRLAPPVWWRARKQLDRVPFPEPGYGPWRRPLQEEALEVHTERPVDLVVATANPYVDLAAADVLHRRHGVPYVVDYRDAWQLDVFTGRRTHRRGSRVDRLEGRLMRAAREVWFVNEPIRAWHAEQHPAAAGSMCVVANGFDPHFAPTPRLEPPDPAVPLRFGYIGTMSRQVPLAQFRAGWSRARETAPVMAGATAHLWGHSSHYAVEHPGRTGAGPAAREPGATDEDGVVLHGAVSKTAVADVYADLDVLLLILGTGRYVTSGKVYEYLASGLPIVSVHDPGNAATDVLRGYPLWFPVRDLSPEAVAAALVEAATAARSADRATREACLEFARPFSREAQLAPRVRTLLAEVTGGR</sequence>
<dbReference type="RefSeq" id="WP_022923209.1">
    <property type="nucleotide sequence ID" value="NZ_BMLB01000003.1"/>
</dbReference>
<dbReference type="SUPFAM" id="SSF53756">
    <property type="entry name" value="UDP-Glycosyltransferase/glycogen phosphorylase"/>
    <property type="match status" value="1"/>
</dbReference>
<evidence type="ECO:0000313" key="2">
    <source>
        <dbReference type="Proteomes" id="UP000662111"/>
    </source>
</evidence>
<reference evidence="2" key="1">
    <citation type="journal article" date="2019" name="Int. J. Syst. Evol. Microbiol.">
        <title>The Global Catalogue of Microorganisms (GCM) 10K type strain sequencing project: providing services to taxonomists for standard genome sequencing and annotation.</title>
        <authorList>
            <consortium name="The Broad Institute Genomics Platform"/>
            <consortium name="The Broad Institute Genome Sequencing Center for Infectious Disease"/>
            <person name="Wu L."/>
            <person name="Ma J."/>
        </authorList>
    </citation>
    <scope>NUCLEOTIDE SEQUENCE [LARGE SCALE GENOMIC DNA]</scope>
    <source>
        <strain evidence="2">CGMCC 1.5362</strain>
    </source>
</reference>
<proteinExistence type="predicted"/>
<evidence type="ECO:0000313" key="1">
    <source>
        <dbReference type="EMBL" id="GGK67663.1"/>
    </source>
</evidence>